<comment type="caution">
    <text evidence="4">The sequence shown here is derived from an EMBL/GenBank/DDBJ whole genome shotgun (WGS) entry which is preliminary data.</text>
</comment>
<feature type="domain" description="Phosphoesterase HXTX" evidence="3">
    <location>
        <begin position="97"/>
        <end position="173"/>
    </location>
</feature>
<keyword evidence="1 2" id="KW-0378">Hydrolase</keyword>
<name>A0A4R1GCL4_9BACT</name>
<evidence type="ECO:0000256" key="2">
    <source>
        <dbReference type="HAMAP-Rule" id="MF_01940"/>
    </source>
</evidence>
<evidence type="ECO:0000259" key="3">
    <source>
        <dbReference type="Pfam" id="PF02834"/>
    </source>
</evidence>
<organism evidence="4 5">
    <name type="scientific">Phorcysia thermohydrogeniphila</name>
    <dbReference type="NCBI Taxonomy" id="936138"/>
    <lineage>
        <taxon>Bacteria</taxon>
        <taxon>Pseudomonadati</taxon>
        <taxon>Aquificota</taxon>
        <taxon>Aquificia</taxon>
        <taxon>Desulfurobacteriales</taxon>
        <taxon>Desulfurobacteriaceae</taxon>
        <taxon>Phorcysia</taxon>
    </lineage>
</organism>
<comment type="catalytic activity">
    <reaction evidence="2">
        <text>a 3'-end 2',3'-cyclophospho-ribonucleotide-RNA + H2O = a 3'-end 2'-phospho-ribonucleotide-RNA + H(+)</text>
        <dbReference type="Rhea" id="RHEA:11828"/>
        <dbReference type="Rhea" id="RHEA-COMP:10464"/>
        <dbReference type="Rhea" id="RHEA-COMP:17353"/>
        <dbReference type="ChEBI" id="CHEBI:15377"/>
        <dbReference type="ChEBI" id="CHEBI:15378"/>
        <dbReference type="ChEBI" id="CHEBI:83064"/>
        <dbReference type="ChEBI" id="CHEBI:173113"/>
        <dbReference type="EC" id="3.1.4.58"/>
    </reaction>
</comment>
<dbReference type="OrthoDB" id="9789350at2"/>
<keyword evidence="5" id="KW-1185">Reference proteome</keyword>
<comment type="similarity">
    <text evidence="2">Belongs to the 2H phosphoesterase superfamily. ThpR family.</text>
</comment>
<dbReference type="AlphaFoldDB" id="A0A4R1GCL4"/>
<dbReference type="PANTHER" id="PTHR35561">
    <property type="entry name" value="RNA 2',3'-CYCLIC PHOSPHODIESTERASE"/>
    <property type="match status" value="1"/>
</dbReference>
<reference evidence="4 5" key="1">
    <citation type="submission" date="2019-03" db="EMBL/GenBank/DDBJ databases">
        <title>Genomic Encyclopedia of Archaeal and Bacterial Type Strains, Phase II (KMG-II): from individual species to whole genera.</title>
        <authorList>
            <person name="Goeker M."/>
        </authorList>
    </citation>
    <scope>NUCLEOTIDE SEQUENCE [LARGE SCALE GENOMIC DNA]</scope>
    <source>
        <strain evidence="4 5">DSM 24425</strain>
    </source>
</reference>
<dbReference type="EMBL" id="SMFV01000003">
    <property type="protein sequence ID" value="TCK04533.1"/>
    <property type="molecule type" value="Genomic_DNA"/>
</dbReference>
<dbReference type="Proteomes" id="UP000295777">
    <property type="component" value="Unassembled WGS sequence"/>
</dbReference>
<dbReference type="InterPro" id="IPR009097">
    <property type="entry name" value="Cyclic_Pdiesterase"/>
</dbReference>
<dbReference type="GO" id="GO:0008664">
    <property type="term" value="F:RNA 2',3'-cyclic 3'-phosphodiesterase activity"/>
    <property type="evidence" value="ECO:0007669"/>
    <property type="project" value="UniProtKB-EC"/>
</dbReference>
<accession>A0A4R1GCL4</accession>
<feature type="short sequence motif" description="HXTX 2" evidence="2">
    <location>
        <begin position="124"/>
        <end position="127"/>
    </location>
</feature>
<dbReference type="InterPro" id="IPR014051">
    <property type="entry name" value="Phosphoesterase_HXTX"/>
</dbReference>
<dbReference type="Pfam" id="PF02834">
    <property type="entry name" value="LigT_PEase"/>
    <property type="match status" value="2"/>
</dbReference>
<feature type="active site" description="Proton donor" evidence="2">
    <location>
        <position position="40"/>
    </location>
</feature>
<protein>
    <recommendedName>
        <fullName evidence="2">RNA 2',3'-cyclic phosphodiesterase</fullName>
        <shortName evidence="2">RNA 2',3'-CPDase</shortName>
        <ecNumber evidence="2">3.1.4.58</ecNumber>
    </recommendedName>
</protein>
<dbReference type="PANTHER" id="PTHR35561:SF1">
    <property type="entry name" value="RNA 2',3'-CYCLIC PHOSPHODIESTERASE"/>
    <property type="match status" value="1"/>
</dbReference>
<gene>
    <name evidence="4" type="ORF">CLV27_0965</name>
</gene>
<dbReference type="Gene3D" id="3.90.1140.10">
    <property type="entry name" value="Cyclic phosphodiesterase"/>
    <property type="match status" value="1"/>
</dbReference>
<dbReference type="GO" id="GO:0016874">
    <property type="term" value="F:ligase activity"/>
    <property type="evidence" value="ECO:0007669"/>
    <property type="project" value="UniProtKB-KW"/>
</dbReference>
<proteinExistence type="inferred from homology"/>
<sequence>MPKKRLFIGTLTFVSGLEAVREVIDSLGITGKWVERENIHFTYRFLGDVDEEKIPSIASMLKGKLRGVRAPLVEYKGLGVFPSLRSPRVLWVGMNSEALYEVKRKVDMALLPFGFPLEERFTPHLTLLRIKKLRHQTKFKNYLFKMREHLFERKLEAKVCLIESKLTPQGPIYSVLEEILLD</sequence>
<dbReference type="NCBIfam" id="TIGR02258">
    <property type="entry name" value="2_5_ligase"/>
    <property type="match status" value="1"/>
</dbReference>
<evidence type="ECO:0000313" key="5">
    <source>
        <dbReference type="Proteomes" id="UP000295777"/>
    </source>
</evidence>
<feature type="short sequence motif" description="HXTX 1" evidence="2">
    <location>
        <begin position="40"/>
        <end position="43"/>
    </location>
</feature>
<dbReference type="GO" id="GO:0004113">
    <property type="term" value="F:2',3'-cyclic-nucleotide 3'-phosphodiesterase activity"/>
    <property type="evidence" value="ECO:0007669"/>
    <property type="project" value="InterPro"/>
</dbReference>
<evidence type="ECO:0000256" key="1">
    <source>
        <dbReference type="ARBA" id="ARBA00022801"/>
    </source>
</evidence>
<dbReference type="EC" id="3.1.4.58" evidence="2"/>
<keyword evidence="4" id="KW-0436">Ligase</keyword>
<evidence type="ECO:0000313" key="4">
    <source>
        <dbReference type="EMBL" id="TCK04533.1"/>
    </source>
</evidence>
<dbReference type="RefSeq" id="WP_132526343.1">
    <property type="nucleotide sequence ID" value="NZ_SMFV01000003.1"/>
</dbReference>
<dbReference type="InterPro" id="IPR004175">
    <property type="entry name" value="RNA_CPDase"/>
</dbReference>
<feature type="active site" description="Proton acceptor" evidence="2">
    <location>
        <position position="124"/>
    </location>
</feature>
<feature type="domain" description="Phosphoesterase HXTX" evidence="3">
    <location>
        <begin position="17"/>
        <end position="91"/>
    </location>
</feature>
<dbReference type="SUPFAM" id="SSF55144">
    <property type="entry name" value="LigT-like"/>
    <property type="match status" value="1"/>
</dbReference>
<dbReference type="HAMAP" id="MF_01940">
    <property type="entry name" value="RNA_CPDase"/>
    <property type="match status" value="1"/>
</dbReference>
<comment type="function">
    <text evidence="2">Hydrolyzes RNA 2',3'-cyclic phosphodiester to an RNA 2'-phosphomonoester.</text>
</comment>